<keyword evidence="4" id="KW-1185">Reference proteome</keyword>
<evidence type="ECO:0000313" key="4">
    <source>
        <dbReference type="Proteomes" id="UP000245202"/>
    </source>
</evidence>
<gene>
    <name evidence="3" type="ORF">PAT3040_00101</name>
</gene>
<dbReference type="InterPro" id="IPR006059">
    <property type="entry name" value="SBP"/>
</dbReference>
<proteinExistence type="predicted"/>
<reference evidence="3 4" key="1">
    <citation type="submission" date="2017-08" db="EMBL/GenBank/DDBJ databases">
        <title>Substantial Increase in Enzyme Production by Combined Drug-Resistance Mutations in Paenibacillus agaridevorans.</title>
        <authorList>
            <person name="Tanaka Y."/>
            <person name="Funane K."/>
            <person name="Hosaka T."/>
            <person name="Shiwa Y."/>
            <person name="Fujita N."/>
            <person name="Miyazaki T."/>
            <person name="Yoshikawa H."/>
            <person name="Murakami K."/>
            <person name="Kasahara K."/>
            <person name="Inaoka T."/>
            <person name="Hiraga Y."/>
            <person name="Ochi K."/>
        </authorList>
    </citation>
    <scope>NUCLEOTIDE SEQUENCE [LARGE SCALE GENOMIC DNA]</scope>
    <source>
        <strain evidence="3 4">T-3040</strain>
    </source>
</reference>
<dbReference type="SUPFAM" id="SSF53850">
    <property type="entry name" value="Periplasmic binding protein-like II"/>
    <property type="match status" value="1"/>
</dbReference>
<feature type="signal peptide" evidence="2">
    <location>
        <begin position="1"/>
        <end position="19"/>
    </location>
</feature>
<dbReference type="EMBL" id="BDQX01000011">
    <property type="protein sequence ID" value="GBG05617.1"/>
    <property type="molecule type" value="Genomic_DNA"/>
</dbReference>
<dbReference type="AlphaFoldDB" id="A0A2R5EGH7"/>
<name>A0A2R5EGH7_9BACL</name>
<evidence type="ECO:0000256" key="2">
    <source>
        <dbReference type="SAM" id="SignalP"/>
    </source>
</evidence>
<protein>
    <submittedName>
        <fullName evidence="3">ABC transporter substrate-binding protein</fullName>
    </submittedName>
</protein>
<organism evidence="3 4">
    <name type="scientific">Paenibacillus agaridevorans</name>
    <dbReference type="NCBI Taxonomy" id="171404"/>
    <lineage>
        <taxon>Bacteria</taxon>
        <taxon>Bacillati</taxon>
        <taxon>Bacillota</taxon>
        <taxon>Bacilli</taxon>
        <taxon>Bacillales</taxon>
        <taxon>Paenibacillaceae</taxon>
        <taxon>Paenibacillus</taxon>
    </lineage>
</organism>
<sequence>MWRKKAISMGLIAIMSVMAACGSTGDNKPAESAGGNATAPVKTNSPGETDKQVTITVWDKSPDDDVFKSVLDEIYAEFDATHPHIKVNHVASPPGTSVNEVFMTANAGGEGPDAFQNASFPDIRDWVKAGVAYDLSPYWNDYADKDQYLPSAMEQATIDGKVYGVPADMYLMGLMYRKDLYREAGLDPNSPPKDWEEFAEVSQKLTNTDKKQYGYALLGMDWADWFFEYYVWQAGGDLTTKNEDGTITLDFTKEPTVTALQYWHDLKWKYKVVQSNVAQNFDDNKQDFFQKRAAMMLGSSDMFGDFASNGVSLDDVGFSSLPVGPSGKAPSQVGGRYWIINPKSDKEKQDAAWEYIVYMNSKEVHDKLNTFRLDNGIMPNLLSPRKDVNPLEFTSNVPQDLVANVQKAAGDTQLEYALKSRLSPYIVPAIQKVLLTEKVDIAAELKDAEEKAQREVVGPYNAEIGK</sequence>
<dbReference type="RefSeq" id="WP_108991091.1">
    <property type="nucleotide sequence ID" value="NZ_BDQX01000011.1"/>
</dbReference>
<keyword evidence="2" id="KW-0732">Signal</keyword>
<feature type="chain" id="PRO_5039517062" evidence="2">
    <location>
        <begin position="20"/>
        <end position="466"/>
    </location>
</feature>
<dbReference type="PROSITE" id="PS51257">
    <property type="entry name" value="PROKAR_LIPOPROTEIN"/>
    <property type="match status" value="1"/>
</dbReference>
<dbReference type="PANTHER" id="PTHR43649">
    <property type="entry name" value="ARABINOSE-BINDING PROTEIN-RELATED"/>
    <property type="match status" value="1"/>
</dbReference>
<dbReference type="PANTHER" id="PTHR43649:SF12">
    <property type="entry name" value="DIACETYLCHITOBIOSE BINDING PROTEIN DASA"/>
    <property type="match status" value="1"/>
</dbReference>
<evidence type="ECO:0000256" key="1">
    <source>
        <dbReference type="SAM" id="MobiDB-lite"/>
    </source>
</evidence>
<dbReference type="Gene3D" id="3.40.190.10">
    <property type="entry name" value="Periplasmic binding protein-like II"/>
    <property type="match status" value="1"/>
</dbReference>
<dbReference type="Pfam" id="PF01547">
    <property type="entry name" value="SBP_bac_1"/>
    <property type="match status" value="1"/>
</dbReference>
<dbReference type="InterPro" id="IPR050490">
    <property type="entry name" value="Bact_solute-bd_prot1"/>
</dbReference>
<accession>A0A2R5EGH7</accession>
<feature type="region of interest" description="Disordered" evidence="1">
    <location>
        <begin position="24"/>
        <end position="48"/>
    </location>
</feature>
<comment type="caution">
    <text evidence="3">The sequence shown here is derived from an EMBL/GenBank/DDBJ whole genome shotgun (WGS) entry which is preliminary data.</text>
</comment>
<evidence type="ECO:0000313" key="3">
    <source>
        <dbReference type="EMBL" id="GBG05617.1"/>
    </source>
</evidence>
<dbReference type="Proteomes" id="UP000245202">
    <property type="component" value="Unassembled WGS sequence"/>
</dbReference>